<name>A0A0A9FIH4_ARUDO</name>
<feature type="transmembrane region" description="Helical" evidence="2">
    <location>
        <begin position="12"/>
        <end position="32"/>
    </location>
</feature>
<dbReference type="EMBL" id="GBRH01185046">
    <property type="protein sequence ID" value="JAE12850.1"/>
    <property type="molecule type" value="Transcribed_RNA"/>
</dbReference>
<evidence type="ECO:0000256" key="2">
    <source>
        <dbReference type="SAM" id="Phobius"/>
    </source>
</evidence>
<reference evidence="3" key="1">
    <citation type="submission" date="2014-09" db="EMBL/GenBank/DDBJ databases">
        <authorList>
            <person name="Magalhaes I.L.F."/>
            <person name="Oliveira U."/>
            <person name="Santos F.R."/>
            <person name="Vidigal T.H.D.A."/>
            <person name="Brescovit A.D."/>
            <person name="Santos A.J."/>
        </authorList>
    </citation>
    <scope>NUCLEOTIDE SEQUENCE</scope>
    <source>
        <tissue evidence="3">Shoot tissue taken approximately 20 cm above the soil surface</tissue>
    </source>
</reference>
<proteinExistence type="predicted"/>
<feature type="region of interest" description="Disordered" evidence="1">
    <location>
        <begin position="87"/>
        <end position="158"/>
    </location>
</feature>
<evidence type="ECO:0000313" key="3">
    <source>
        <dbReference type="EMBL" id="JAE12850.1"/>
    </source>
</evidence>
<evidence type="ECO:0000256" key="1">
    <source>
        <dbReference type="SAM" id="MobiDB-lite"/>
    </source>
</evidence>
<keyword evidence="2" id="KW-1133">Transmembrane helix</keyword>
<organism evidence="3">
    <name type="scientific">Arundo donax</name>
    <name type="common">Giant reed</name>
    <name type="synonym">Donax arundinaceus</name>
    <dbReference type="NCBI Taxonomy" id="35708"/>
    <lineage>
        <taxon>Eukaryota</taxon>
        <taxon>Viridiplantae</taxon>
        <taxon>Streptophyta</taxon>
        <taxon>Embryophyta</taxon>
        <taxon>Tracheophyta</taxon>
        <taxon>Spermatophyta</taxon>
        <taxon>Magnoliopsida</taxon>
        <taxon>Liliopsida</taxon>
        <taxon>Poales</taxon>
        <taxon>Poaceae</taxon>
        <taxon>PACMAD clade</taxon>
        <taxon>Arundinoideae</taxon>
        <taxon>Arundineae</taxon>
        <taxon>Arundo</taxon>
    </lineage>
</organism>
<keyword evidence="2" id="KW-0472">Membrane</keyword>
<reference evidence="3" key="2">
    <citation type="journal article" date="2015" name="Data Brief">
        <title>Shoot transcriptome of the giant reed, Arundo donax.</title>
        <authorList>
            <person name="Barrero R.A."/>
            <person name="Guerrero F.D."/>
            <person name="Moolhuijzen P."/>
            <person name="Goolsby J.A."/>
            <person name="Tidwell J."/>
            <person name="Bellgard S.E."/>
            <person name="Bellgard M.I."/>
        </authorList>
    </citation>
    <scope>NUCLEOTIDE SEQUENCE</scope>
    <source>
        <tissue evidence="3">Shoot tissue taken approximately 20 cm above the soil surface</tissue>
    </source>
</reference>
<feature type="compositionally biased region" description="Low complexity" evidence="1">
    <location>
        <begin position="94"/>
        <end position="105"/>
    </location>
</feature>
<accession>A0A0A9FIH4</accession>
<sequence>MYTLACGAHPSLGQFILSPFSLSLSLSLSLPLSTWYRHRSRAGMCGDIGAAPRAGEEGVVGLCAASSSSALASASAAAVLRQADAVETGGSNGPAGARRAPAAAPKLRRSSSCGRRRPAGTRWRCSGGSRRAPVSECGGGRWRRADEPAGLGGKKSSR</sequence>
<keyword evidence="2" id="KW-0812">Transmembrane</keyword>
<dbReference type="AlphaFoldDB" id="A0A0A9FIH4"/>
<feature type="compositionally biased region" description="Basic residues" evidence="1">
    <location>
        <begin position="106"/>
        <end position="119"/>
    </location>
</feature>
<protein>
    <submittedName>
        <fullName evidence="3">Uncharacterized protein</fullName>
    </submittedName>
</protein>